<proteinExistence type="predicted"/>
<reference evidence="1 2" key="1">
    <citation type="submission" date="2017-03" db="EMBL/GenBank/DDBJ databases">
        <title>Genome analysis of Rhizobial strains effectives or ineffectives for nitrogen fixation isolated from bean seeds.</title>
        <authorList>
            <person name="Peralta H."/>
            <person name="Aguilar-Vera A."/>
            <person name="Mora Y."/>
            <person name="Vargas-Lagunas C."/>
            <person name="Girard L."/>
            <person name="Mora J."/>
        </authorList>
    </citation>
    <scope>NUCLEOTIDE SEQUENCE [LARGE SCALE GENOMIC DNA]</scope>
    <source>
        <strain evidence="1 2">CCGM5</strain>
    </source>
</reference>
<dbReference type="Pfam" id="PF10618">
    <property type="entry name" value="Tail_tube"/>
    <property type="match status" value="1"/>
</dbReference>
<gene>
    <name evidence="1" type="ORF">B5K10_15815</name>
</gene>
<evidence type="ECO:0000313" key="2">
    <source>
        <dbReference type="Proteomes" id="UP000256748"/>
    </source>
</evidence>
<dbReference type="InterPro" id="IPR019596">
    <property type="entry name" value="Phage_Mu_GpM_tail_tub"/>
</dbReference>
<sequence length="120" mass="12841">MPQVLGIVDIVWRGRNIPVEAGAKFTKGGLQSKAVAYGRKAGRADEFVVSEITAVTNLERGQRLGNLLARGEDELQVVCDTGQTFVWGDAFLTDIPEVTGGEGGKIELKWAGGEPEEILA</sequence>
<comment type="caution">
    <text evidence="1">The sequence shown here is derived from an EMBL/GenBank/DDBJ whole genome shotgun (WGS) entry which is preliminary data.</text>
</comment>
<evidence type="ECO:0000313" key="1">
    <source>
        <dbReference type="EMBL" id="RFB92282.1"/>
    </source>
</evidence>
<dbReference type="RefSeq" id="WP_116273978.1">
    <property type="nucleotide sequence ID" value="NZ_KZ859521.1"/>
</dbReference>
<dbReference type="Proteomes" id="UP000256748">
    <property type="component" value="Unassembled WGS sequence"/>
</dbReference>
<protein>
    <recommendedName>
        <fullName evidence="3">Phage tail protein</fullName>
    </recommendedName>
</protein>
<accession>A0A3E1BHA7</accession>
<dbReference type="EMBL" id="NAOO01000018">
    <property type="protein sequence ID" value="RFB92282.1"/>
    <property type="molecule type" value="Genomic_DNA"/>
</dbReference>
<name>A0A3E1BHA7_RHILT</name>
<evidence type="ECO:0008006" key="3">
    <source>
        <dbReference type="Google" id="ProtNLM"/>
    </source>
</evidence>
<dbReference type="AlphaFoldDB" id="A0A3E1BHA7"/>
<organism evidence="1 2">
    <name type="scientific">Rhizobium leguminosarum bv. trifolii</name>
    <dbReference type="NCBI Taxonomy" id="386"/>
    <lineage>
        <taxon>Bacteria</taxon>
        <taxon>Pseudomonadati</taxon>
        <taxon>Pseudomonadota</taxon>
        <taxon>Alphaproteobacteria</taxon>
        <taxon>Hyphomicrobiales</taxon>
        <taxon>Rhizobiaceae</taxon>
        <taxon>Rhizobium/Agrobacterium group</taxon>
        <taxon>Rhizobium</taxon>
    </lineage>
</organism>